<dbReference type="OrthoDB" id="1373172at2"/>
<feature type="signal peptide" evidence="1">
    <location>
        <begin position="1"/>
        <end position="20"/>
    </location>
</feature>
<evidence type="ECO:0000256" key="1">
    <source>
        <dbReference type="SAM" id="SignalP"/>
    </source>
</evidence>
<dbReference type="EMBL" id="RBLC01000001">
    <property type="protein sequence ID" value="RKS26628.1"/>
    <property type="molecule type" value="Genomic_DNA"/>
</dbReference>
<evidence type="ECO:0000313" key="3">
    <source>
        <dbReference type="Proteomes" id="UP000277579"/>
    </source>
</evidence>
<organism evidence="2 3">
    <name type="scientific">Flavobacterium endophyticum</name>
    <dbReference type="NCBI Taxonomy" id="1540163"/>
    <lineage>
        <taxon>Bacteria</taxon>
        <taxon>Pseudomonadati</taxon>
        <taxon>Bacteroidota</taxon>
        <taxon>Flavobacteriia</taxon>
        <taxon>Flavobacteriales</taxon>
        <taxon>Flavobacteriaceae</taxon>
        <taxon>Flavobacterium</taxon>
    </lineage>
</organism>
<feature type="chain" id="PRO_5019788366" evidence="1">
    <location>
        <begin position="21"/>
        <end position="154"/>
    </location>
</feature>
<proteinExistence type="predicted"/>
<accession>A0A495MMG6</accession>
<reference evidence="2 3" key="1">
    <citation type="submission" date="2018-10" db="EMBL/GenBank/DDBJ databases">
        <title>Genomic Encyclopedia of Archaeal and Bacterial Type Strains, Phase II (KMG-II): from individual species to whole genera.</title>
        <authorList>
            <person name="Goeker M."/>
        </authorList>
    </citation>
    <scope>NUCLEOTIDE SEQUENCE [LARGE SCALE GENOMIC DNA]</scope>
    <source>
        <strain evidence="2 3">DSM 29537</strain>
    </source>
</reference>
<dbReference type="AlphaFoldDB" id="A0A495MMG6"/>
<evidence type="ECO:0000313" key="2">
    <source>
        <dbReference type="EMBL" id="RKS26628.1"/>
    </source>
</evidence>
<keyword evidence="3" id="KW-1185">Reference proteome</keyword>
<gene>
    <name evidence="2" type="ORF">CLV94_1693</name>
</gene>
<comment type="caution">
    <text evidence="2">The sequence shown here is derived from an EMBL/GenBank/DDBJ whole genome shotgun (WGS) entry which is preliminary data.</text>
</comment>
<dbReference type="Proteomes" id="UP000277579">
    <property type="component" value="Unassembled WGS sequence"/>
</dbReference>
<dbReference type="RefSeq" id="WP_147406607.1">
    <property type="nucleotide sequence ID" value="NZ_RBLC01000001.1"/>
</dbReference>
<name>A0A495MMG6_9FLAO</name>
<keyword evidence="1" id="KW-0732">Signal</keyword>
<protein>
    <submittedName>
        <fullName evidence="2">Uncharacterized protein</fullName>
    </submittedName>
</protein>
<sequence>MKNLLFSLMAIALFSFNANANEIKENTIAKIDKIENSSNSEDLTTPRPRLTIEVDFGRRSRGCTGFGVCSVVITLELNFFLATTNERGNLVLEANARGLEAVRSHFGSNTITVEEDYKLSADVTKQLGLPSDYTIRAGRYTLAADGNGNYVTTM</sequence>